<keyword evidence="1" id="KW-0732">Signal</keyword>
<reference evidence="3" key="1">
    <citation type="journal article" date="2017" name="Genome Biol.">
        <title>Comparative genomics reveals high biological diversity and specific adaptations in the industrially and medically important fungal genus Aspergillus.</title>
        <authorList>
            <person name="de Vries R.P."/>
            <person name="Riley R."/>
            <person name="Wiebenga A."/>
            <person name="Aguilar-Osorio G."/>
            <person name="Amillis S."/>
            <person name="Uchima C.A."/>
            <person name="Anderluh G."/>
            <person name="Asadollahi M."/>
            <person name="Askin M."/>
            <person name="Barry K."/>
            <person name="Battaglia E."/>
            <person name="Bayram O."/>
            <person name="Benocci T."/>
            <person name="Braus-Stromeyer S.A."/>
            <person name="Caldana C."/>
            <person name="Canovas D."/>
            <person name="Cerqueira G.C."/>
            <person name="Chen F."/>
            <person name="Chen W."/>
            <person name="Choi C."/>
            <person name="Clum A."/>
            <person name="Dos Santos R.A."/>
            <person name="Damasio A.R."/>
            <person name="Diallinas G."/>
            <person name="Emri T."/>
            <person name="Fekete E."/>
            <person name="Flipphi M."/>
            <person name="Freyberg S."/>
            <person name="Gallo A."/>
            <person name="Gournas C."/>
            <person name="Habgood R."/>
            <person name="Hainaut M."/>
            <person name="Harispe M.L."/>
            <person name="Henrissat B."/>
            <person name="Hilden K.S."/>
            <person name="Hope R."/>
            <person name="Hossain A."/>
            <person name="Karabika E."/>
            <person name="Karaffa L."/>
            <person name="Karanyi Z."/>
            <person name="Krasevec N."/>
            <person name="Kuo A."/>
            <person name="Kusch H."/>
            <person name="LaButti K."/>
            <person name="Lagendijk E.L."/>
            <person name="Lapidus A."/>
            <person name="Levasseur A."/>
            <person name="Lindquist E."/>
            <person name="Lipzen A."/>
            <person name="Logrieco A.F."/>
            <person name="MacCabe A."/>
            <person name="Maekelae M.R."/>
            <person name="Malavazi I."/>
            <person name="Melin P."/>
            <person name="Meyer V."/>
            <person name="Mielnichuk N."/>
            <person name="Miskei M."/>
            <person name="Molnar A.P."/>
            <person name="Mule G."/>
            <person name="Ngan C.Y."/>
            <person name="Orejas M."/>
            <person name="Orosz E."/>
            <person name="Ouedraogo J.P."/>
            <person name="Overkamp K.M."/>
            <person name="Park H.-S."/>
            <person name="Perrone G."/>
            <person name="Piumi F."/>
            <person name="Punt P.J."/>
            <person name="Ram A.F."/>
            <person name="Ramon A."/>
            <person name="Rauscher S."/>
            <person name="Record E."/>
            <person name="Riano-Pachon D.M."/>
            <person name="Robert V."/>
            <person name="Roehrig J."/>
            <person name="Ruller R."/>
            <person name="Salamov A."/>
            <person name="Salih N.S."/>
            <person name="Samson R.A."/>
            <person name="Sandor E."/>
            <person name="Sanguinetti M."/>
            <person name="Schuetze T."/>
            <person name="Sepcic K."/>
            <person name="Shelest E."/>
            <person name="Sherlock G."/>
            <person name="Sophianopoulou V."/>
            <person name="Squina F.M."/>
            <person name="Sun H."/>
            <person name="Susca A."/>
            <person name="Todd R.B."/>
            <person name="Tsang A."/>
            <person name="Unkles S.E."/>
            <person name="van de Wiele N."/>
            <person name="van Rossen-Uffink D."/>
            <person name="Oliveira J.V."/>
            <person name="Vesth T.C."/>
            <person name="Visser J."/>
            <person name="Yu J.-H."/>
            <person name="Zhou M."/>
            <person name="Andersen M.R."/>
            <person name="Archer D.B."/>
            <person name="Baker S.E."/>
            <person name="Benoit I."/>
            <person name="Brakhage A.A."/>
            <person name="Braus G.H."/>
            <person name="Fischer R."/>
            <person name="Frisvad J.C."/>
            <person name="Goldman G.H."/>
            <person name="Houbraken J."/>
            <person name="Oakley B."/>
            <person name="Pocsi I."/>
            <person name="Scazzocchio C."/>
            <person name="Seiboth B."/>
            <person name="vanKuyk P.A."/>
            <person name="Wortman J."/>
            <person name="Dyer P.S."/>
            <person name="Grigoriev I.V."/>
        </authorList>
    </citation>
    <scope>NUCLEOTIDE SEQUENCE [LARGE SCALE GENOMIC DNA]</scope>
    <source>
        <strain evidence="3">CBS 593.65</strain>
    </source>
</reference>
<gene>
    <name evidence="2" type="ORF">ASPSYDRAFT_26764</name>
</gene>
<organism evidence="2 3">
    <name type="scientific">Aspergillus sydowii CBS 593.65</name>
    <dbReference type="NCBI Taxonomy" id="1036612"/>
    <lineage>
        <taxon>Eukaryota</taxon>
        <taxon>Fungi</taxon>
        <taxon>Dikarya</taxon>
        <taxon>Ascomycota</taxon>
        <taxon>Pezizomycotina</taxon>
        <taxon>Eurotiomycetes</taxon>
        <taxon>Eurotiomycetidae</taxon>
        <taxon>Eurotiales</taxon>
        <taxon>Aspergillaceae</taxon>
        <taxon>Aspergillus</taxon>
        <taxon>Aspergillus subgen. Nidulantes</taxon>
    </lineage>
</organism>
<dbReference type="RefSeq" id="XP_040708595.1">
    <property type="nucleotide sequence ID" value="XM_040844318.1"/>
</dbReference>
<dbReference type="OrthoDB" id="4459390at2759"/>
<evidence type="ECO:0000313" key="3">
    <source>
        <dbReference type="Proteomes" id="UP000184356"/>
    </source>
</evidence>
<name>A0A1L9TZE9_9EURO</name>
<evidence type="ECO:0008006" key="4">
    <source>
        <dbReference type="Google" id="ProtNLM"/>
    </source>
</evidence>
<dbReference type="EMBL" id="KV878582">
    <property type="protein sequence ID" value="OJJ64789.1"/>
    <property type="molecule type" value="Genomic_DNA"/>
</dbReference>
<evidence type="ECO:0000256" key="1">
    <source>
        <dbReference type="SAM" id="SignalP"/>
    </source>
</evidence>
<keyword evidence="3" id="KW-1185">Reference proteome</keyword>
<dbReference type="GeneID" id="63760391"/>
<evidence type="ECO:0000313" key="2">
    <source>
        <dbReference type="EMBL" id="OJJ64789.1"/>
    </source>
</evidence>
<feature type="chain" id="PRO_5012431323" description="AA1-like domain-containing protein" evidence="1">
    <location>
        <begin position="18"/>
        <end position="157"/>
    </location>
</feature>
<dbReference type="VEuPathDB" id="FungiDB:ASPSYDRAFT_26764"/>
<accession>A0A1L9TZE9</accession>
<dbReference type="Proteomes" id="UP000184356">
    <property type="component" value="Unassembled WGS sequence"/>
</dbReference>
<sequence>MKASFAAIALCLGAALAAPSTEFIKRQQDSHPISVSSISLRQLEKDNRIVFLSSITRHDKSGAALELTNCITQWNPEEPAGPESPVQCADPAFSFYFPTGVKSLENYDIVVNGPDGKSSGAIAKGPRYQCGTYDGTIDGIKYECKITQGAEFFLTLE</sequence>
<protein>
    <recommendedName>
        <fullName evidence="4">AA1-like domain-containing protein</fullName>
    </recommendedName>
</protein>
<dbReference type="AlphaFoldDB" id="A0A1L9TZE9"/>
<proteinExistence type="predicted"/>
<feature type="signal peptide" evidence="1">
    <location>
        <begin position="1"/>
        <end position="17"/>
    </location>
</feature>